<dbReference type="OrthoDB" id="387690at2759"/>
<feature type="compositionally biased region" description="Acidic residues" evidence="1">
    <location>
        <begin position="508"/>
        <end position="534"/>
    </location>
</feature>
<evidence type="ECO:0000313" key="2">
    <source>
        <dbReference type="EMBL" id="KMZ91420.1"/>
    </source>
</evidence>
<reference evidence="2 3" key="1">
    <citation type="submission" date="2011-08" db="EMBL/GenBank/DDBJ databases">
        <title>The Genome Sequence of Plasmodium vivax Mauritania I.</title>
        <authorList>
            <consortium name="The Broad Institute Genome Sequencing Platform"/>
            <consortium name="The Broad Institute Genome Sequencing Center for Infectious Disease"/>
            <person name="Neafsey D."/>
            <person name="Carlton J."/>
            <person name="Barnwell J."/>
            <person name="Collins W."/>
            <person name="Escalante A."/>
            <person name="Mullikin J."/>
            <person name="Saul A."/>
            <person name="Guigo R."/>
            <person name="Camara F."/>
            <person name="Young S.K."/>
            <person name="Zeng Q."/>
            <person name="Gargeya S."/>
            <person name="Fitzgerald M."/>
            <person name="Haas B."/>
            <person name="Abouelleil A."/>
            <person name="Alvarado L."/>
            <person name="Arachchi H.M."/>
            <person name="Berlin A."/>
            <person name="Brown A."/>
            <person name="Chapman S.B."/>
            <person name="Chen Z."/>
            <person name="Dunbar C."/>
            <person name="Freedman E."/>
            <person name="Gearin G."/>
            <person name="Gellesch M."/>
            <person name="Goldberg J."/>
            <person name="Griggs A."/>
            <person name="Gujja S."/>
            <person name="Heiman D."/>
            <person name="Howarth C."/>
            <person name="Larson L."/>
            <person name="Lui A."/>
            <person name="MacDonald P.J.P."/>
            <person name="Montmayeur A."/>
            <person name="Murphy C."/>
            <person name="Neiman D."/>
            <person name="Pearson M."/>
            <person name="Priest M."/>
            <person name="Roberts A."/>
            <person name="Saif S."/>
            <person name="Shea T."/>
            <person name="Shenoy N."/>
            <person name="Sisk P."/>
            <person name="Stolte C."/>
            <person name="Sykes S."/>
            <person name="Wortman J."/>
            <person name="Nusbaum C."/>
            <person name="Birren B."/>
        </authorList>
    </citation>
    <scope>NUCLEOTIDE SEQUENCE [LARGE SCALE GENOMIC DNA]</scope>
    <source>
        <strain evidence="2 3">Mauritania I</strain>
    </source>
</reference>
<feature type="compositionally biased region" description="Basic and acidic residues" evidence="1">
    <location>
        <begin position="289"/>
        <end position="298"/>
    </location>
</feature>
<dbReference type="EMBL" id="KQ235088">
    <property type="protein sequence ID" value="KMZ91420.1"/>
    <property type="molecule type" value="Genomic_DNA"/>
</dbReference>
<evidence type="ECO:0000256" key="1">
    <source>
        <dbReference type="SAM" id="MobiDB-lite"/>
    </source>
</evidence>
<dbReference type="Proteomes" id="UP000053776">
    <property type="component" value="Unassembled WGS sequence"/>
</dbReference>
<feature type="region of interest" description="Disordered" evidence="1">
    <location>
        <begin position="101"/>
        <end position="165"/>
    </location>
</feature>
<feature type="compositionally biased region" description="Basic and acidic residues" evidence="1">
    <location>
        <begin position="108"/>
        <end position="117"/>
    </location>
</feature>
<gene>
    <name evidence="2" type="ORF">PVMG_00293</name>
</gene>
<feature type="region of interest" description="Disordered" evidence="1">
    <location>
        <begin position="784"/>
        <end position="824"/>
    </location>
</feature>
<feature type="region of interest" description="Disordered" evidence="1">
    <location>
        <begin position="497"/>
        <end position="540"/>
    </location>
</feature>
<evidence type="ECO:0000313" key="3">
    <source>
        <dbReference type="Proteomes" id="UP000053776"/>
    </source>
</evidence>
<feature type="region of interest" description="Disordered" evidence="1">
    <location>
        <begin position="655"/>
        <end position="685"/>
    </location>
</feature>
<sequence>MVNGILNFNLLKNGLEESASSLSRYYDGKGDAPTLNKNLFVNLNVPIPALNYIIDESKNYLAGSASYQRCSQETFRHSKNLLDIIMRISLQRRARTDEMLFLPRQRQRAGEKAHPPEGAKQAEQPKGEELPGGGAQTGEAAHSGEAAQPASPKSETQRRGGPPIAHAHHVEGQAEGERLKYYPGFCKQLGAKGRRCMLELIRRVYREKTSTCKNILAHKLKPPECISNLPFFNINMLWKLSYEFGVFEEALKIHRIYGQSAGAFSQLLNGGCSAPSSSTVGGATGGANVKREVSEEQRGGGGPSESGEPLNCSGSNGERGRAGRKRKRQECPQVEGKYNWSRESLQSRERVPQKRGAKKAGQISWGGEVPDGRRPPIDSAKWSSWGGQERGETQCATPQLGCVSPAEGRSARGGEAHGRDAHGRDAHGRGEQGSAPPRGTTERPPNCHTLRSGGITMGANPRGEEKSSITGNGHMEGALPNLSFNENCESCRMNKAHSRGGLLKGGHDEEEEEADDDEEASEEEEADEGEEAEPSETKNHLKAHSVEELLSSFLHISNAILLHLKKNKGTCLPKARHNLLSDHCLLLIPIKQEKGRKRGKSNNAKEGKKPNAQRRVHQQDDQGGEQMKNDRVLHEVGMSLHERGNSIAHRLAKRTSEGGAPTELGSFSTPNGFVKESFPPGQRKTAKWRRKQGCSPAWAKGRKLTSGMANRMANQMANQTANQMTNQMANGMTDVITPVVVPAKNEPFERCGGDYRKIPPLVEIPQRITSLQMDSGTSANWGSFTNRGSHTGRTAHEGKNPSGAHRGRGENGTTAWLASPLNRL</sequence>
<organism evidence="2 3">
    <name type="scientific">Plasmodium vivax Mauritania I</name>
    <dbReference type="NCBI Taxonomy" id="1035515"/>
    <lineage>
        <taxon>Eukaryota</taxon>
        <taxon>Sar</taxon>
        <taxon>Alveolata</taxon>
        <taxon>Apicomplexa</taxon>
        <taxon>Aconoidasida</taxon>
        <taxon>Haemosporida</taxon>
        <taxon>Plasmodiidae</taxon>
        <taxon>Plasmodium</taxon>
        <taxon>Plasmodium (Plasmodium)</taxon>
    </lineage>
</organism>
<proteinExistence type="predicted"/>
<feature type="region of interest" description="Disordered" evidence="1">
    <location>
        <begin position="593"/>
        <end position="629"/>
    </location>
</feature>
<feature type="compositionally biased region" description="Basic and acidic residues" evidence="1">
    <location>
        <begin position="409"/>
        <end position="430"/>
    </location>
</feature>
<feature type="region of interest" description="Disordered" evidence="1">
    <location>
        <begin position="278"/>
        <end position="478"/>
    </location>
</feature>
<dbReference type="AlphaFoldDB" id="A0A0J9T7H5"/>
<accession>A0A0J9T7H5</accession>
<name>A0A0J9T7H5_PLAVI</name>
<protein>
    <submittedName>
        <fullName evidence="2">Uncharacterized protein</fullName>
    </submittedName>
</protein>